<dbReference type="InterPro" id="IPR043987">
    <property type="entry name" value="CCZ1/INTU/HSP4_longin_1"/>
</dbReference>
<comment type="caution">
    <text evidence="4">The sequence shown here is derived from an EMBL/GenBank/DDBJ whole genome shotgun (WGS) entry which is preliminary data.</text>
</comment>
<evidence type="ECO:0000313" key="4">
    <source>
        <dbReference type="EMBL" id="KPI38747.1"/>
    </source>
</evidence>
<dbReference type="PANTHER" id="PTHR13056">
    <property type="entry name" value="VACUOLAR FUSION PROTEIN CCZ1 HOMOLOG-RELATED"/>
    <property type="match status" value="1"/>
</dbReference>
<keyword evidence="5" id="KW-1185">Reference proteome</keyword>
<feature type="domain" description="CCZ1/INTU/HSP4 first Longin" evidence="3">
    <location>
        <begin position="16"/>
        <end position="126"/>
    </location>
</feature>
<feature type="compositionally biased region" description="Low complexity" evidence="2">
    <location>
        <begin position="860"/>
        <end position="872"/>
    </location>
</feature>
<dbReference type="AlphaFoldDB" id="A0A0N1H7M8"/>
<organism evidence="4 5">
    <name type="scientific">Cyphellophora attinorum</name>
    <dbReference type="NCBI Taxonomy" id="1664694"/>
    <lineage>
        <taxon>Eukaryota</taxon>
        <taxon>Fungi</taxon>
        <taxon>Dikarya</taxon>
        <taxon>Ascomycota</taxon>
        <taxon>Pezizomycotina</taxon>
        <taxon>Eurotiomycetes</taxon>
        <taxon>Chaetothyriomycetidae</taxon>
        <taxon>Chaetothyriales</taxon>
        <taxon>Cyphellophoraceae</taxon>
        <taxon>Cyphellophora</taxon>
    </lineage>
</organism>
<dbReference type="STRING" id="1664694.A0A0N1H7M8"/>
<name>A0A0N1H7M8_9EURO</name>
<feature type="region of interest" description="Disordered" evidence="2">
    <location>
        <begin position="319"/>
        <end position="420"/>
    </location>
</feature>
<feature type="region of interest" description="Disordered" evidence="2">
    <location>
        <begin position="840"/>
        <end position="872"/>
    </location>
</feature>
<comment type="similarity">
    <text evidence="1">Belongs to the CCZ1 family.</text>
</comment>
<evidence type="ECO:0000256" key="2">
    <source>
        <dbReference type="SAM" id="MobiDB-lite"/>
    </source>
</evidence>
<dbReference type="VEuPathDB" id="FungiDB:AB675_5893"/>
<dbReference type="OrthoDB" id="240546at2759"/>
<gene>
    <name evidence="4" type="ORF">AB675_5893</name>
</gene>
<evidence type="ECO:0000313" key="5">
    <source>
        <dbReference type="Proteomes" id="UP000038010"/>
    </source>
</evidence>
<sequence length="903" mass="98428">MSSVSSAGKVLPAQLAFLTIYNPAFGDSDETEYEQIFFHYSNDQHVRKHQTLFKDRPDTHNKAATEVIEAVKNEQLRQVGLARGMVDFANNFSNGTSVSAIETEKSRIVLHELEPGWWILVSIDLTRLPAAAKQQSPPDSNVEFSSREVAPGQLLIAQLQRAHDIFLLHQAANLNDLHTRLGRPRFSAVLEKYWTRFSSRWDVLLHGNPIVDVYNGTKLAGGGELGIGVGEEEWGSGEREVLEDFVHRTEGLKDLIVGRYGDAAPAVDLPEKTAQDPTPWLGTGNEPLAADGLVFSGIGALSRRSLATVSQWMEAISTDGDNAYGVGDNPSSRPRARRKKQRTDARLHGRQPLHEGVLSPKYRHSRDKSPDSGKATRNGSSAPPRIPPPVTGIVERALADATRSAEESDKSPRAAEHSGSYFDSDKMVSYLKLGYGSSWTLNPKGFSAGQNEESNAKQPDTCEVSVKDTVPETPQEELNQIDPVPEMSDNDEHAAAPFVQRVEHSIGRFLIGLPGDLENAEFEAEATDEPGHETAIDAARDSSRIFMRTVTVQLDHRHRSQRRNSTSPIRSSESHDKLRVIVYVHRPFIFVFLFDLQTASLTMPSSYRSIHHQLGPLQKPLLRSTDPARIPERLMDVLGDKVNQLGSAGIYDWIYDPAKLTVRTSIPNIPLPGSLAAEGMLGVTSGAKSAQSRSASGAWYTLGIPIGAPSPPLVEASSAASRQNTTLVRSDYTRLDALNIHSQLLHTYIATRPGQGGEDEIERTVKTARGWWIVWMRSSLSPSTTLPVTPNDSAAPSPGPAVPNQLSRQQREGSRPDFDGRGVEIEAFLVRRAIDPGNAKVEQKRNGSSGRWLGLGGSDAGRSVSGASAASSSVATPTSARGVVEGMGIDARKWVEALAKLSC</sequence>
<reference evidence="4 5" key="1">
    <citation type="submission" date="2015-06" db="EMBL/GenBank/DDBJ databases">
        <title>Draft genome of the ant-associated black yeast Phialophora attae CBS 131958.</title>
        <authorList>
            <person name="Moreno L.F."/>
            <person name="Stielow B.J."/>
            <person name="de Hoog S."/>
            <person name="Vicente V.A."/>
            <person name="Weiss V.A."/>
            <person name="de Vries M."/>
            <person name="Cruz L.M."/>
            <person name="Souza E.M."/>
        </authorList>
    </citation>
    <scope>NUCLEOTIDE SEQUENCE [LARGE SCALE GENOMIC DNA]</scope>
    <source>
        <strain evidence="4 5">CBS 131958</strain>
    </source>
</reference>
<protein>
    <recommendedName>
        <fullName evidence="3">CCZ1/INTU/HSP4 first Longin domain-containing protein</fullName>
    </recommendedName>
</protein>
<dbReference type="GO" id="GO:0016192">
    <property type="term" value="P:vesicle-mediated transport"/>
    <property type="evidence" value="ECO:0007669"/>
    <property type="project" value="InterPro"/>
</dbReference>
<evidence type="ECO:0000259" key="3">
    <source>
        <dbReference type="Pfam" id="PF19031"/>
    </source>
</evidence>
<dbReference type="PANTHER" id="PTHR13056:SF0">
    <property type="entry name" value="VACUOLAR FUSION PROTEIN CCZ1 HOMOLOG-RELATED"/>
    <property type="match status" value="1"/>
</dbReference>
<feature type="compositionally biased region" description="Basic and acidic residues" evidence="2">
    <location>
        <begin position="403"/>
        <end position="416"/>
    </location>
</feature>
<feature type="region of interest" description="Disordered" evidence="2">
    <location>
        <begin position="783"/>
        <end position="819"/>
    </location>
</feature>
<proteinExistence type="inferred from homology"/>
<dbReference type="GO" id="GO:0035658">
    <property type="term" value="C:Mon1-Ccz1 complex"/>
    <property type="evidence" value="ECO:0007669"/>
    <property type="project" value="InterPro"/>
</dbReference>
<dbReference type="GeneID" id="28738020"/>
<evidence type="ECO:0000256" key="1">
    <source>
        <dbReference type="ARBA" id="ARBA00005352"/>
    </source>
</evidence>
<feature type="compositionally biased region" description="Basic and acidic residues" evidence="2">
    <location>
        <begin position="809"/>
        <end position="819"/>
    </location>
</feature>
<dbReference type="RefSeq" id="XP_017998710.1">
    <property type="nucleotide sequence ID" value="XM_018146140.1"/>
</dbReference>
<dbReference type="EMBL" id="LFJN01000017">
    <property type="protein sequence ID" value="KPI38747.1"/>
    <property type="molecule type" value="Genomic_DNA"/>
</dbReference>
<dbReference type="InterPro" id="IPR013176">
    <property type="entry name" value="Ccz1"/>
</dbReference>
<dbReference type="Pfam" id="PF19031">
    <property type="entry name" value="Intu_longin_1"/>
    <property type="match status" value="1"/>
</dbReference>
<accession>A0A0N1H7M8</accession>
<dbReference type="Proteomes" id="UP000038010">
    <property type="component" value="Unassembled WGS sequence"/>
</dbReference>